<feature type="signal peptide" evidence="3">
    <location>
        <begin position="1"/>
        <end position="27"/>
    </location>
</feature>
<dbReference type="CDD" id="cd15482">
    <property type="entry name" value="Sialidase_non-viral"/>
    <property type="match status" value="1"/>
</dbReference>
<dbReference type="AlphaFoldDB" id="X5MMX2"/>
<dbReference type="Proteomes" id="UP000032160">
    <property type="component" value="Chromosome I"/>
</dbReference>
<dbReference type="HOGENOM" id="CLU_063224_1_0_5"/>
<accession>X5MMX2</accession>
<dbReference type="Pfam" id="PF14870">
    <property type="entry name" value="PSII_BNR"/>
    <property type="match status" value="1"/>
</dbReference>
<dbReference type="PROSITE" id="PS51318">
    <property type="entry name" value="TAT"/>
    <property type="match status" value="1"/>
</dbReference>
<dbReference type="PANTHER" id="PTHR47199">
    <property type="entry name" value="PHOTOSYSTEM II STABILITY/ASSEMBLY FACTOR HCF136, CHLOROPLASTIC"/>
    <property type="match status" value="1"/>
</dbReference>
<dbReference type="InterPro" id="IPR015943">
    <property type="entry name" value="WD40/YVTN_repeat-like_dom_sf"/>
</dbReference>
<dbReference type="Gene3D" id="2.130.10.10">
    <property type="entry name" value="YVTN repeat-like/Quinoprotein amine dehydrogenase"/>
    <property type="match status" value="2"/>
</dbReference>
<evidence type="ECO:0000256" key="3">
    <source>
        <dbReference type="SAM" id="SignalP"/>
    </source>
</evidence>
<dbReference type="EMBL" id="HG966617">
    <property type="protein sequence ID" value="CDO59611.1"/>
    <property type="molecule type" value="Genomic_DNA"/>
</dbReference>
<evidence type="ECO:0000313" key="6">
    <source>
        <dbReference type="Proteomes" id="UP000032160"/>
    </source>
</evidence>
<proteinExistence type="predicted"/>
<dbReference type="GO" id="GO:0009523">
    <property type="term" value="C:photosystem II"/>
    <property type="evidence" value="ECO:0007669"/>
    <property type="project" value="UniProtKB-KW"/>
</dbReference>
<dbReference type="RefSeq" id="WP_043950210.1">
    <property type="nucleotide sequence ID" value="NZ_HG966617.1"/>
</dbReference>
<name>X5MMX2_9HYPH</name>
<dbReference type="InterPro" id="IPR036278">
    <property type="entry name" value="Sialidase_sf"/>
</dbReference>
<protein>
    <submittedName>
        <fullName evidence="5">FIG002465: BNR repeat protein</fullName>
    </submittedName>
</protein>
<reference evidence="5 6" key="1">
    <citation type="journal article" date="2014" name="Front. Genet.">
        <title>Genome and metabolic network of "Candidatus Phaeomarinobacter ectocarpi" Ec32, a new candidate genus of Alphaproteobacteria frequently associated with brown algae.</title>
        <authorList>
            <person name="Dittami S.M."/>
            <person name="Barbeyron T."/>
            <person name="Boyen C."/>
            <person name="Cambefort J."/>
            <person name="Collet G."/>
            <person name="Delage L."/>
            <person name="Gobet A."/>
            <person name="Groisillier A."/>
            <person name="Leblanc C."/>
            <person name="Michel G."/>
            <person name="Scornet D."/>
            <person name="Siegel A."/>
            <person name="Tapia J.E."/>
            <person name="Tonon T."/>
        </authorList>
    </citation>
    <scope>NUCLEOTIDE SEQUENCE [LARGE SCALE GENOMIC DNA]</scope>
    <source>
        <strain evidence="5 6">Ec32</strain>
    </source>
</reference>
<dbReference type="KEGG" id="pect:BN1012_Phect1397"/>
<evidence type="ECO:0000256" key="2">
    <source>
        <dbReference type="ARBA" id="ARBA00023276"/>
    </source>
</evidence>
<dbReference type="PATRIC" id="fig|1458461.3.peg.1396"/>
<keyword evidence="6" id="KW-1185">Reference proteome</keyword>
<feature type="chain" id="PRO_5004958062" evidence="3">
    <location>
        <begin position="28"/>
        <end position="351"/>
    </location>
</feature>
<dbReference type="PANTHER" id="PTHR47199:SF2">
    <property type="entry name" value="PHOTOSYSTEM II STABILITY_ASSEMBLY FACTOR HCF136, CHLOROPLASTIC"/>
    <property type="match status" value="1"/>
</dbReference>
<dbReference type="InterPro" id="IPR006311">
    <property type="entry name" value="TAT_signal"/>
</dbReference>
<feature type="domain" description="Photosynthesis system II assembly factor Ycf48/Hcf136-like" evidence="4">
    <location>
        <begin position="87"/>
        <end position="174"/>
    </location>
</feature>
<keyword evidence="1" id="KW-0602">Photosynthesis</keyword>
<evidence type="ECO:0000256" key="1">
    <source>
        <dbReference type="ARBA" id="ARBA00022531"/>
    </source>
</evidence>
<evidence type="ECO:0000313" key="5">
    <source>
        <dbReference type="EMBL" id="CDO59611.1"/>
    </source>
</evidence>
<organism evidence="5 6">
    <name type="scientific">Candidatus Phaeomarinibacter ectocarpi</name>
    <dbReference type="NCBI Taxonomy" id="1458461"/>
    <lineage>
        <taxon>Bacteria</taxon>
        <taxon>Pseudomonadati</taxon>
        <taxon>Pseudomonadota</taxon>
        <taxon>Alphaproteobacteria</taxon>
        <taxon>Hyphomicrobiales</taxon>
        <taxon>Parvibaculaceae</taxon>
        <taxon>Candidatus Phaeomarinibacter</taxon>
    </lineage>
</organism>
<keyword evidence="3" id="KW-0732">Signal</keyword>
<keyword evidence="2" id="KW-0604">Photosystem II</keyword>
<sequence length="351" mass="36808">MSTLRTALKGGVAALVLAGVASVPAQAVPTVDPAEAAVIRELETKGYATPSDLAAKTLLVAAADLGERIVAVGQFGHIVISDDEGATWRQAASVPTQALLTAVYFADDKVGYAVGHDAVIIKTEDGGENWDLKYDDPEAEMPLFSVRFADADNGVAVGAFSTALSTTDGGETWNLQSVIPDPPPPLEGLEYEPHLNALFEGPDGTMFIAAETGFVFRSLDNGANWEPIKTPYFGSFWGGMTLNDGNILIYGMRGNVWRSDDQGTTWTQVETGSKKSFGGGIQLDDGTIVLAGLNGGVAYSTDGGKSFDVVDRPDRKGYSAVVDGPDGSVLIFGEPGVVKHPDTAEAFRSGT</sequence>
<dbReference type="OrthoDB" id="9764804at2"/>
<dbReference type="GO" id="GO:0015979">
    <property type="term" value="P:photosynthesis"/>
    <property type="evidence" value="ECO:0007669"/>
    <property type="project" value="UniProtKB-KW"/>
</dbReference>
<dbReference type="STRING" id="1458461.BN1012_Phect1397"/>
<dbReference type="SUPFAM" id="SSF50939">
    <property type="entry name" value="Sialidases"/>
    <property type="match status" value="1"/>
</dbReference>
<dbReference type="InterPro" id="IPR028203">
    <property type="entry name" value="PSII_CF48-like_dom"/>
</dbReference>
<gene>
    <name evidence="5" type="ORF">BN1012_Phect1397</name>
</gene>
<evidence type="ECO:0000259" key="4">
    <source>
        <dbReference type="Pfam" id="PF14870"/>
    </source>
</evidence>